<dbReference type="InterPro" id="IPR013783">
    <property type="entry name" value="Ig-like_fold"/>
</dbReference>
<dbReference type="Gene3D" id="2.60.40.10">
    <property type="entry name" value="Immunoglobulins"/>
    <property type="match status" value="1"/>
</dbReference>
<evidence type="ECO:0000313" key="4">
    <source>
        <dbReference type="Proteomes" id="UP001381693"/>
    </source>
</evidence>
<accession>A0AAN9A757</accession>
<comment type="caution">
    <text evidence="3">The sequence shown here is derived from an EMBL/GenBank/DDBJ whole genome shotgun (WGS) entry which is preliminary data.</text>
</comment>
<dbReference type="Proteomes" id="UP001381693">
    <property type="component" value="Unassembled WGS sequence"/>
</dbReference>
<dbReference type="Gene3D" id="2.60.40.1940">
    <property type="match status" value="1"/>
</dbReference>
<keyword evidence="4" id="KW-1185">Reference proteome</keyword>
<proteinExistence type="predicted"/>
<feature type="region of interest" description="Disordered" evidence="1">
    <location>
        <begin position="1"/>
        <end position="31"/>
    </location>
</feature>
<organism evidence="3 4">
    <name type="scientific">Halocaridina rubra</name>
    <name type="common">Hawaiian red shrimp</name>
    <dbReference type="NCBI Taxonomy" id="373956"/>
    <lineage>
        <taxon>Eukaryota</taxon>
        <taxon>Metazoa</taxon>
        <taxon>Ecdysozoa</taxon>
        <taxon>Arthropoda</taxon>
        <taxon>Crustacea</taxon>
        <taxon>Multicrustacea</taxon>
        <taxon>Malacostraca</taxon>
        <taxon>Eumalacostraca</taxon>
        <taxon>Eucarida</taxon>
        <taxon>Decapoda</taxon>
        <taxon>Pleocyemata</taxon>
        <taxon>Caridea</taxon>
        <taxon>Atyoidea</taxon>
        <taxon>Atyidae</taxon>
        <taxon>Halocaridina</taxon>
    </lineage>
</organism>
<protein>
    <recommendedName>
        <fullName evidence="2">Macroglobulin domain-containing protein</fullName>
    </recommendedName>
</protein>
<gene>
    <name evidence="3" type="ORF">SK128_009997</name>
</gene>
<feature type="compositionally biased region" description="Low complexity" evidence="1">
    <location>
        <begin position="1"/>
        <end position="10"/>
    </location>
</feature>
<reference evidence="3 4" key="1">
    <citation type="submission" date="2023-11" db="EMBL/GenBank/DDBJ databases">
        <title>Halocaridina rubra genome assembly.</title>
        <authorList>
            <person name="Smith C."/>
        </authorList>
    </citation>
    <scope>NUCLEOTIDE SEQUENCE [LARGE SCALE GENOMIC DNA]</scope>
    <source>
        <strain evidence="3">EP-1</strain>
        <tissue evidence="3">Whole</tissue>
    </source>
</reference>
<evidence type="ECO:0000313" key="3">
    <source>
        <dbReference type="EMBL" id="KAK7083286.1"/>
    </source>
</evidence>
<dbReference type="InterPro" id="IPR050473">
    <property type="entry name" value="A2M/Complement_sys"/>
</dbReference>
<evidence type="ECO:0000259" key="2">
    <source>
        <dbReference type="Pfam" id="PF17791"/>
    </source>
</evidence>
<dbReference type="AlphaFoldDB" id="A0AAN9A757"/>
<sequence length="353" mass="39708">MVKKSSSNSNTHTTRRLFDNGNGHSESQNTPVGLTLRVVGQKGSIEVFRNTTFVSTTSRFLSVLVQMSRPIYNGGQDRVVELRLGTPAVPKKGWWRVRVVTAGQVDEHPFILTKYFATRFEIHIDLPYYTLASDEALKGSFKALFRTYMPVPGNATLTYSIKEKNNTSYRNIATQLVPYAEGDHDFQLPMHVLTNNTEESNIHGVDVKVHVAFRHNFLGAVVKAYASTRIIEPTIKVELLGASPIIFKPGMSLTTAVGVSYHDQEPLEEHRLRNSTLIVSPSVVMTSGSTINLPKVMVEPKVKDPLPWKEILKIRNFNASILDLESEDRTNNLLQVYAHKSVFDRYHKEGILE</sequence>
<dbReference type="Gene3D" id="2.60.40.1930">
    <property type="match status" value="1"/>
</dbReference>
<feature type="compositionally biased region" description="Polar residues" evidence="1">
    <location>
        <begin position="22"/>
        <end position="31"/>
    </location>
</feature>
<evidence type="ECO:0000256" key="1">
    <source>
        <dbReference type="SAM" id="MobiDB-lite"/>
    </source>
</evidence>
<dbReference type="EMBL" id="JAXCGZ010003774">
    <property type="protein sequence ID" value="KAK7083286.1"/>
    <property type="molecule type" value="Genomic_DNA"/>
</dbReference>
<name>A0AAN9A757_HALRR</name>
<dbReference type="Pfam" id="PF17791">
    <property type="entry name" value="MG3"/>
    <property type="match status" value="1"/>
</dbReference>
<dbReference type="InterPro" id="IPR041555">
    <property type="entry name" value="MG3"/>
</dbReference>
<dbReference type="PANTHER" id="PTHR11412">
    <property type="entry name" value="MACROGLOBULIN / COMPLEMENT"/>
    <property type="match status" value="1"/>
</dbReference>
<dbReference type="PANTHER" id="PTHR11412:SF146">
    <property type="entry name" value="CD109 ANTIGEN"/>
    <property type="match status" value="1"/>
</dbReference>
<feature type="domain" description="Macroglobulin" evidence="2">
    <location>
        <begin position="118"/>
        <end position="191"/>
    </location>
</feature>